<dbReference type="Proteomes" id="UP000249248">
    <property type="component" value="Unassembled WGS sequence"/>
</dbReference>
<evidence type="ECO:0000259" key="8">
    <source>
        <dbReference type="Pfam" id="PF03458"/>
    </source>
</evidence>
<gene>
    <name evidence="9" type="ORF">DNU06_15715</name>
</gene>
<dbReference type="GO" id="GO:0005886">
    <property type="term" value="C:plasma membrane"/>
    <property type="evidence" value="ECO:0007669"/>
    <property type="project" value="UniProtKB-SubCell"/>
</dbReference>
<dbReference type="RefSeq" id="WP_111064455.1">
    <property type="nucleotide sequence ID" value="NZ_JBHUCU010000012.1"/>
</dbReference>
<dbReference type="AlphaFoldDB" id="A0A2W1NA96"/>
<evidence type="ECO:0000256" key="4">
    <source>
        <dbReference type="ARBA" id="ARBA00022692"/>
    </source>
</evidence>
<feature type="transmembrane region" description="Helical" evidence="7">
    <location>
        <begin position="6"/>
        <end position="23"/>
    </location>
</feature>
<feature type="domain" description="Glycine transporter" evidence="8">
    <location>
        <begin position="6"/>
        <end position="79"/>
    </location>
</feature>
<dbReference type="PANTHER" id="PTHR30506:SF3">
    <property type="entry name" value="UPF0126 INNER MEMBRANE PROTEIN YADS-RELATED"/>
    <property type="match status" value="1"/>
</dbReference>
<sequence length="202" mass="22198">MKVIFILDYIGVFVFAMSGILTASNKKMDFFGGYIIAFVTALGGGTLRDLLLNIEIGWILHTEYIYIAIAGATFALLFKKAFKYFSRTLFIFDTIGISMFTILGVQKALSMELPVIVAIMLGVITATFGGVIRDILSTEIPLIFRKEIYATACIAGAILYVILHQFQVAESLNMILSGCLIIGIRTIAVVKKLRLPLLNGNI</sequence>
<keyword evidence="3" id="KW-1003">Cell membrane</keyword>
<protein>
    <submittedName>
        <fullName evidence="9">Trimeric intracellular cation channel family protein</fullName>
    </submittedName>
</protein>
<feature type="transmembrane region" description="Helical" evidence="7">
    <location>
        <begin position="30"/>
        <end position="47"/>
    </location>
</feature>
<evidence type="ECO:0000256" key="7">
    <source>
        <dbReference type="SAM" id="Phobius"/>
    </source>
</evidence>
<evidence type="ECO:0000313" key="10">
    <source>
        <dbReference type="Proteomes" id="UP000249248"/>
    </source>
</evidence>
<dbReference type="InterPro" id="IPR005115">
    <property type="entry name" value="Gly_transporter"/>
</dbReference>
<organism evidence="9 10">
    <name type="scientific">Putridiphycobacter roseus</name>
    <dbReference type="NCBI Taxonomy" id="2219161"/>
    <lineage>
        <taxon>Bacteria</taxon>
        <taxon>Pseudomonadati</taxon>
        <taxon>Bacteroidota</taxon>
        <taxon>Flavobacteriia</taxon>
        <taxon>Flavobacteriales</taxon>
        <taxon>Crocinitomicaceae</taxon>
        <taxon>Putridiphycobacter</taxon>
    </lineage>
</organism>
<feature type="transmembrane region" description="Helical" evidence="7">
    <location>
        <begin position="59"/>
        <end position="78"/>
    </location>
</feature>
<dbReference type="Pfam" id="PF03458">
    <property type="entry name" value="Gly_transporter"/>
    <property type="match status" value="2"/>
</dbReference>
<dbReference type="EMBL" id="QKSB01000014">
    <property type="protein sequence ID" value="PZE15953.1"/>
    <property type="molecule type" value="Genomic_DNA"/>
</dbReference>
<dbReference type="PANTHER" id="PTHR30506">
    <property type="entry name" value="INNER MEMBRANE PROTEIN"/>
    <property type="match status" value="1"/>
</dbReference>
<keyword evidence="10" id="KW-1185">Reference proteome</keyword>
<evidence type="ECO:0000256" key="3">
    <source>
        <dbReference type="ARBA" id="ARBA00022475"/>
    </source>
</evidence>
<evidence type="ECO:0000256" key="1">
    <source>
        <dbReference type="ARBA" id="ARBA00004651"/>
    </source>
</evidence>
<comment type="caution">
    <text evidence="9">The sequence shown here is derived from an EMBL/GenBank/DDBJ whole genome shotgun (WGS) entry which is preliminary data.</text>
</comment>
<evidence type="ECO:0000256" key="5">
    <source>
        <dbReference type="ARBA" id="ARBA00022989"/>
    </source>
</evidence>
<comment type="similarity">
    <text evidence="2">Belongs to the UPF0126 family.</text>
</comment>
<evidence type="ECO:0000256" key="6">
    <source>
        <dbReference type="ARBA" id="ARBA00023136"/>
    </source>
</evidence>
<comment type="subcellular location">
    <subcellularLocation>
        <location evidence="1">Cell membrane</location>
        <topology evidence="1">Multi-pass membrane protein</topology>
    </subcellularLocation>
</comment>
<feature type="transmembrane region" description="Helical" evidence="7">
    <location>
        <begin position="148"/>
        <end position="166"/>
    </location>
</feature>
<feature type="domain" description="Glycine transporter" evidence="8">
    <location>
        <begin position="91"/>
        <end position="164"/>
    </location>
</feature>
<accession>A0A2W1NA96</accession>
<keyword evidence="4 7" id="KW-0812">Transmembrane</keyword>
<evidence type="ECO:0000256" key="2">
    <source>
        <dbReference type="ARBA" id="ARBA00008193"/>
    </source>
</evidence>
<feature type="transmembrane region" description="Helical" evidence="7">
    <location>
        <begin position="115"/>
        <end position="136"/>
    </location>
</feature>
<name>A0A2W1NA96_9FLAO</name>
<keyword evidence="6 7" id="KW-0472">Membrane</keyword>
<feature type="transmembrane region" description="Helical" evidence="7">
    <location>
        <begin position="90"/>
        <end position="109"/>
    </location>
</feature>
<proteinExistence type="inferred from homology"/>
<feature type="transmembrane region" description="Helical" evidence="7">
    <location>
        <begin position="172"/>
        <end position="190"/>
    </location>
</feature>
<dbReference type="OrthoDB" id="9791874at2"/>
<reference evidence="9 10" key="1">
    <citation type="submission" date="2018-06" db="EMBL/GenBank/DDBJ databases">
        <title>The draft genome sequence of Crocinitomix sp. SM1701.</title>
        <authorList>
            <person name="Zhang X."/>
        </authorList>
    </citation>
    <scope>NUCLEOTIDE SEQUENCE [LARGE SCALE GENOMIC DNA]</scope>
    <source>
        <strain evidence="9 10">SM1701</strain>
    </source>
</reference>
<evidence type="ECO:0000313" key="9">
    <source>
        <dbReference type="EMBL" id="PZE15953.1"/>
    </source>
</evidence>
<keyword evidence="5 7" id="KW-1133">Transmembrane helix</keyword>